<organism evidence="3 4">
    <name type="scientific">Sphingomonas rustica</name>
    <dbReference type="NCBI Taxonomy" id="3103142"/>
    <lineage>
        <taxon>Bacteria</taxon>
        <taxon>Pseudomonadati</taxon>
        <taxon>Pseudomonadota</taxon>
        <taxon>Alphaproteobacteria</taxon>
        <taxon>Sphingomonadales</taxon>
        <taxon>Sphingomonadaceae</taxon>
        <taxon>Sphingomonas</taxon>
    </lineage>
</organism>
<dbReference type="InterPro" id="IPR013024">
    <property type="entry name" value="GGCT-like"/>
</dbReference>
<keyword evidence="4" id="KW-1185">Reference proteome</keyword>
<sequence length="144" mass="15038">MSCRNPALASGRGDAVGGGAADQVDAAQTGAEPMNHRVFSYGTLQLPGVQQTLFGGPVAMRDDVLTGFQTVTITITDPDVLNASGIETHLALIASADPSAAIPGRTLELDDAQLDAVDAYEGDNYRRTEVTLASGMRAWVYVKA</sequence>
<dbReference type="InterPro" id="IPR009288">
    <property type="entry name" value="AIG2-like_dom"/>
</dbReference>
<evidence type="ECO:0000256" key="1">
    <source>
        <dbReference type="SAM" id="MobiDB-lite"/>
    </source>
</evidence>
<evidence type="ECO:0000313" key="3">
    <source>
        <dbReference type="EMBL" id="MEN3749691.1"/>
    </source>
</evidence>
<evidence type="ECO:0000259" key="2">
    <source>
        <dbReference type="Pfam" id="PF06094"/>
    </source>
</evidence>
<dbReference type="Gene3D" id="3.10.490.10">
    <property type="entry name" value="Gamma-glutamyl cyclotransferase-like"/>
    <property type="match status" value="1"/>
</dbReference>
<dbReference type="SUPFAM" id="SSF110857">
    <property type="entry name" value="Gamma-glutamyl cyclotransferase-like"/>
    <property type="match status" value="1"/>
</dbReference>
<evidence type="ECO:0000313" key="4">
    <source>
        <dbReference type="Proteomes" id="UP001427805"/>
    </source>
</evidence>
<protein>
    <submittedName>
        <fullName evidence="3">Gamma-glutamylcyclotransferase family protein</fullName>
    </submittedName>
</protein>
<gene>
    <name evidence="3" type="ORF">TPR58_21135</name>
</gene>
<reference evidence="3 4" key="1">
    <citation type="submission" date="2024-05" db="EMBL/GenBank/DDBJ databases">
        <title>Sphingomonas sp. HF-S3 16S ribosomal RNA gene Genome sequencing and assembly.</title>
        <authorList>
            <person name="Lee H."/>
        </authorList>
    </citation>
    <scope>NUCLEOTIDE SEQUENCE [LARGE SCALE GENOMIC DNA]</scope>
    <source>
        <strain evidence="3 4">HF-S3</strain>
    </source>
</reference>
<dbReference type="InterPro" id="IPR036568">
    <property type="entry name" value="GGCT-like_sf"/>
</dbReference>
<name>A0ABV0BFU7_9SPHN</name>
<dbReference type="EMBL" id="JBDIZK010000016">
    <property type="protein sequence ID" value="MEN3749691.1"/>
    <property type="molecule type" value="Genomic_DNA"/>
</dbReference>
<proteinExistence type="predicted"/>
<comment type="caution">
    <text evidence="3">The sequence shown here is derived from an EMBL/GenBank/DDBJ whole genome shotgun (WGS) entry which is preliminary data.</text>
</comment>
<dbReference type="CDD" id="cd06661">
    <property type="entry name" value="GGCT_like"/>
    <property type="match status" value="1"/>
</dbReference>
<accession>A0ABV0BFU7</accession>
<dbReference type="Pfam" id="PF06094">
    <property type="entry name" value="GGACT"/>
    <property type="match status" value="1"/>
</dbReference>
<feature type="region of interest" description="Disordered" evidence="1">
    <location>
        <begin position="1"/>
        <end position="21"/>
    </location>
</feature>
<feature type="domain" description="Gamma-glutamylcyclotransferase AIG2-like" evidence="2">
    <location>
        <begin position="38"/>
        <end position="143"/>
    </location>
</feature>
<dbReference type="Proteomes" id="UP001427805">
    <property type="component" value="Unassembled WGS sequence"/>
</dbReference>